<name>A0AAD9PFL5_RIDPI</name>
<dbReference type="Proteomes" id="UP001209878">
    <property type="component" value="Unassembled WGS sequence"/>
</dbReference>
<reference evidence="1" key="1">
    <citation type="journal article" date="2023" name="Mol. Biol. Evol.">
        <title>Third-Generation Sequencing Reveals the Adaptive Role of the Epigenome in Three Deep-Sea Polychaetes.</title>
        <authorList>
            <person name="Perez M."/>
            <person name="Aroh O."/>
            <person name="Sun Y."/>
            <person name="Lan Y."/>
            <person name="Juniper S.K."/>
            <person name="Young C.R."/>
            <person name="Angers B."/>
            <person name="Qian P.Y."/>
        </authorList>
    </citation>
    <scope>NUCLEOTIDE SEQUENCE</scope>
    <source>
        <strain evidence="1">R07B-5</strain>
    </source>
</reference>
<comment type="caution">
    <text evidence="1">The sequence shown here is derived from an EMBL/GenBank/DDBJ whole genome shotgun (WGS) entry which is preliminary data.</text>
</comment>
<protein>
    <submittedName>
        <fullName evidence="1">Uncharacterized protein</fullName>
    </submittedName>
</protein>
<evidence type="ECO:0000313" key="2">
    <source>
        <dbReference type="Proteomes" id="UP001209878"/>
    </source>
</evidence>
<dbReference type="AlphaFoldDB" id="A0AAD9PFL5"/>
<keyword evidence="2" id="KW-1185">Reference proteome</keyword>
<gene>
    <name evidence="1" type="ORF">NP493_6g00000</name>
</gene>
<accession>A0AAD9PFL5</accession>
<sequence>MTSHSHHTDRTNKAGGAVAWLLKLQSKMLGMLISSSPAGLPRDCHNLTCM</sequence>
<proteinExistence type="predicted"/>
<dbReference type="EMBL" id="JAODUO010000005">
    <property type="protein sequence ID" value="KAK2193878.1"/>
    <property type="molecule type" value="Genomic_DNA"/>
</dbReference>
<evidence type="ECO:0000313" key="1">
    <source>
        <dbReference type="EMBL" id="KAK2193878.1"/>
    </source>
</evidence>
<organism evidence="1 2">
    <name type="scientific">Ridgeia piscesae</name>
    <name type="common">Tubeworm</name>
    <dbReference type="NCBI Taxonomy" id="27915"/>
    <lineage>
        <taxon>Eukaryota</taxon>
        <taxon>Metazoa</taxon>
        <taxon>Spiralia</taxon>
        <taxon>Lophotrochozoa</taxon>
        <taxon>Annelida</taxon>
        <taxon>Polychaeta</taxon>
        <taxon>Sedentaria</taxon>
        <taxon>Canalipalpata</taxon>
        <taxon>Sabellida</taxon>
        <taxon>Siboglinidae</taxon>
        <taxon>Ridgeia</taxon>
    </lineage>
</organism>